<dbReference type="OrthoDB" id="1266663at2759"/>
<sequence>MDPQHTGDLLTHLEKQNELLKETQKTMTQELQKLEVEEQMMMHKLYELMTNHRLNKKKMDETQNVLEGNETCEASSDKHETLPPPVIYTYHRRKKKNGDA</sequence>
<evidence type="ECO:0000313" key="3">
    <source>
        <dbReference type="Proteomes" id="UP000467841"/>
    </source>
</evidence>
<gene>
    <name evidence="2" type="ORF">MERR_LOCUS23130</name>
</gene>
<keyword evidence="1" id="KW-0175">Coiled coil</keyword>
<dbReference type="Proteomes" id="UP000467841">
    <property type="component" value="Unassembled WGS sequence"/>
</dbReference>
<name>A0A6D2JG80_9BRAS</name>
<reference evidence="2" key="1">
    <citation type="submission" date="2020-01" db="EMBL/GenBank/DDBJ databases">
        <authorList>
            <person name="Mishra B."/>
        </authorList>
    </citation>
    <scope>NUCLEOTIDE SEQUENCE [LARGE SCALE GENOMIC DNA]</scope>
</reference>
<protein>
    <submittedName>
        <fullName evidence="2">Uncharacterized protein</fullName>
    </submittedName>
</protein>
<dbReference type="PANTHER" id="PTHR37718">
    <property type="entry name" value="BNAC03G61340D PROTEIN"/>
    <property type="match status" value="1"/>
</dbReference>
<evidence type="ECO:0000313" key="2">
    <source>
        <dbReference type="EMBL" id="CAA7035895.1"/>
    </source>
</evidence>
<dbReference type="AlphaFoldDB" id="A0A6D2JG80"/>
<keyword evidence="3" id="KW-1185">Reference proteome</keyword>
<dbReference type="EMBL" id="CACVBM020001162">
    <property type="protein sequence ID" value="CAA7035895.1"/>
    <property type="molecule type" value="Genomic_DNA"/>
</dbReference>
<accession>A0A6D2JG80</accession>
<feature type="coiled-coil region" evidence="1">
    <location>
        <begin position="10"/>
        <end position="40"/>
    </location>
</feature>
<comment type="caution">
    <text evidence="2">The sequence shown here is derived from an EMBL/GenBank/DDBJ whole genome shotgun (WGS) entry which is preliminary data.</text>
</comment>
<organism evidence="2 3">
    <name type="scientific">Microthlaspi erraticum</name>
    <dbReference type="NCBI Taxonomy" id="1685480"/>
    <lineage>
        <taxon>Eukaryota</taxon>
        <taxon>Viridiplantae</taxon>
        <taxon>Streptophyta</taxon>
        <taxon>Embryophyta</taxon>
        <taxon>Tracheophyta</taxon>
        <taxon>Spermatophyta</taxon>
        <taxon>Magnoliopsida</taxon>
        <taxon>eudicotyledons</taxon>
        <taxon>Gunneridae</taxon>
        <taxon>Pentapetalae</taxon>
        <taxon>rosids</taxon>
        <taxon>malvids</taxon>
        <taxon>Brassicales</taxon>
        <taxon>Brassicaceae</taxon>
        <taxon>Coluteocarpeae</taxon>
        <taxon>Microthlaspi</taxon>
    </lineage>
</organism>
<proteinExistence type="predicted"/>
<dbReference type="PANTHER" id="PTHR37718:SF2">
    <property type="entry name" value="OS03G0205150 PROTEIN"/>
    <property type="match status" value="1"/>
</dbReference>
<evidence type="ECO:0000256" key="1">
    <source>
        <dbReference type="SAM" id="Coils"/>
    </source>
</evidence>